<protein>
    <recommendedName>
        <fullName evidence="2">RNA 2',3'-cyclic phosphodiesterase</fullName>
        <shortName evidence="2">RNA 2',3'-CPDase</shortName>
        <ecNumber evidence="2">3.1.4.58</ecNumber>
    </recommendedName>
</protein>
<dbReference type="GO" id="GO:0004113">
    <property type="term" value="F:2',3'-cyclic-nucleotide 3'-phosphodiesterase activity"/>
    <property type="evidence" value="ECO:0007669"/>
    <property type="project" value="InterPro"/>
</dbReference>
<dbReference type="Pfam" id="PF02834">
    <property type="entry name" value="LigT_PEase"/>
    <property type="match status" value="1"/>
</dbReference>
<feature type="short sequence motif" description="HXTX 1" evidence="2">
    <location>
        <begin position="40"/>
        <end position="43"/>
    </location>
</feature>
<dbReference type="PANTHER" id="PTHR35561:SF1">
    <property type="entry name" value="RNA 2',3'-CYCLIC PHOSPHODIESTERASE"/>
    <property type="match status" value="1"/>
</dbReference>
<dbReference type="HAMAP" id="MF_01940">
    <property type="entry name" value="RNA_CPDase"/>
    <property type="match status" value="1"/>
</dbReference>
<dbReference type="EMBL" id="NQWI01000045">
    <property type="protein sequence ID" value="PDW02987.1"/>
    <property type="molecule type" value="Genomic_DNA"/>
</dbReference>
<comment type="function">
    <text evidence="2">Hydrolyzes RNA 2',3'-cyclic phosphodiester to an RNA 2'-phosphomonoester.</text>
</comment>
<dbReference type="RefSeq" id="WP_097644200.1">
    <property type="nucleotide sequence ID" value="NZ_NQWI01000045.1"/>
</dbReference>
<reference evidence="5" key="1">
    <citation type="submission" date="2017-08" db="EMBL/GenBank/DDBJ databases">
        <authorList>
            <person name="Grouzdev D.S."/>
            <person name="Gaisin V.A."/>
            <person name="Rysina M.S."/>
            <person name="Gorlenko V.M."/>
        </authorList>
    </citation>
    <scope>NUCLEOTIDE SEQUENCE [LARGE SCALE GENOMIC DNA]</scope>
    <source>
        <strain evidence="5">Kir15-3F</strain>
    </source>
</reference>
<dbReference type="InterPro" id="IPR009097">
    <property type="entry name" value="Cyclic_Pdiesterase"/>
</dbReference>
<dbReference type="AlphaFoldDB" id="A0A2A6RIT7"/>
<dbReference type="InterPro" id="IPR014051">
    <property type="entry name" value="Phosphoesterase_HXTX"/>
</dbReference>
<name>A0A2A6RIT7_9CHLR</name>
<dbReference type="NCBIfam" id="TIGR02258">
    <property type="entry name" value="2_5_ligase"/>
    <property type="match status" value="1"/>
</dbReference>
<dbReference type="InterPro" id="IPR004175">
    <property type="entry name" value="RNA_CPDase"/>
</dbReference>
<dbReference type="EC" id="3.1.4.58" evidence="2"/>
<keyword evidence="1 2" id="KW-0378">Hydrolase</keyword>
<feature type="short sequence motif" description="HXTX 2" evidence="2">
    <location>
        <begin position="125"/>
        <end position="128"/>
    </location>
</feature>
<feature type="domain" description="Phosphoesterase HXTX" evidence="3">
    <location>
        <begin position="7"/>
        <end position="89"/>
    </location>
</feature>
<evidence type="ECO:0000313" key="5">
    <source>
        <dbReference type="Proteomes" id="UP000220527"/>
    </source>
</evidence>
<keyword evidence="5" id="KW-1185">Reference proteome</keyword>
<accession>A0A2A6RIT7</accession>
<dbReference type="SUPFAM" id="SSF55144">
    <property type="entry name" value="LigT-like"/>
    <property type="match status" value="1"/>
</dbReference>
<dbReference type="OrthoDB" id="9789350at2"/>
<dbReference type="Gene3D" id="3.90.1140.10">
    <property type="entry name" value="Cyclic phosphodiesterase"/>
    <property type="match status" value="1"/>
</dbReference>
<dbReference type="Proteomes" id="UP000220527">
    <property type="component" value="Unassembled WGS sequence"/>
</dbReference>
<evidence type="ECO:0000259" key="3">
    <source>
        <dbReference type="Pfam" id="PF02834"/>
    </source>
</evidence>
<evidence type="ECO:0000313" key="4">
    <source>
        <dbReference type="EMBL" id="PDW02987.1"/>
    </source>
</evidence>
<feature type="active site" description="Proton donor" evidence="2">
    <location>
        <position position="40"/>
    </location>
</feature>
<comment type="catalytic activity">
    <reaction evidence="2">
        <text>a 3'-end 2',3'-cyclophospho-ribonucleotide-RNA + H2O = a 3'-end 2'-phospho-ribonucleotide-RNA + H(+)</text>
        <dbReference type="Rhea" id="RHEA:11828"/>
        <dbReference type="Rhea" id="RHEA-COMP:10464"/>
        <dbReference type="Rhea" id="RHEA-COMP:17353"/>
        <dbReference type="ChEBI" id="CHEBI:15377"/>
        <dbReference type="ChEBI" id="CHEBI:15378"/>
        <dbReference type="ChEBI" id="CHEBI:83064"/>
        <dbReference type="ChEBI" id="CHEBI:173113"/>
        <dbReference type="EC" id="3.1.4.58"/>
    </reaction>
</comment>
<dbReference type="GO" id="GO:0008664">
    <property type="term" value="F:RNA 2',3'-cyclic 3'-phosphodiesterase activity"/>
    <property type="evidence" value="ECO:0007669"/>
    <property type="project" value="UniProtKB-EC"/>
</dbReference>
<evidence type="ECO:0000256" key="1">
    <source>
        <dbReference type="ARBA" id="ARBA00022801"/>
    </source>
</evidence>
<proteinExistence type="inferred from homology"/>
<evidence type="ECO:0000256" key="2">
    <source>
        <dbReference type="HAMAP-Rule" id="MF_01940"/>
    </source>
</evidence>
<comment type="caution">
    <text evidence="4">The sequence shown here is derived from an EMBL/GenBank/DDBJ whole genome shotgun (WGS) entry which is preliminary data.</text>
</comment>
<gene>
    <name evidence="4" type="ORF">CJ255_11235</name>
</gene>
<sequence length="180" mass="19679">MRLFIALDLPTAIRNELAELQAAMRLPSHPVRWVEPGNMHLTLQFLGETPATDLAGLKAALQHLPEPEFDLRLGSLGAFPHVYYPEVIWAGLAGELAPLHALQASVCAATAALGLGRKKATFRPHITLGRVRQGVNQLRLEALGSTIERHPPPRPLSWPSGRPILFESTLTPQGALYTRP</sequence>
<feature type="active site" description="Proton acceptor" evidence="2">
    <location>
        <position position="125"/>
    </location>
</feature>
<dbReference type="PANTHER" id="PTHR35561">
    <property type="entry name" value="RNA 2',3'-CYCLIC PHOSPHODIESTERASE"/>
    <property type="match status" value="1"/>
</dbReference>
<organism evidence="4 5">
    <name type="scientific">Candidatus Viridilinea mediisalina</name>
    <dbReference type="NCBI Taxonomy" id="2024553"/>
    <lineage>
        <taxon>Bacteria</taxon>
        <taxon>Bacillati</taxon>
        <taxon>Chloroflexota</taxon>
        <taxon>Chloroflexia</taxon>
        <taxon>Chloroflexales</taxon>
        <taxon>Chloroflexineae</taxon>
        <taxon>Oscillochloridaceae</taxon>
        <taxon>Candidatus Viridilinea</taxon>
    </lineage>
</organism>
<comment type="similarity">
    <text evidence="2">Belongs to the 2H phosphoesterase superfamily. ThpR family.</text>
</comment>